<feature type="binding site" evidence="6">
    <location>
        <begin position="220"/>
        <end position="221"/>
    </location>
    <ligand>
        <name>substrate</name>
    </ligand>
</feature>
<keyword evidence="5 6" id="KW-0413">Isomerase</keyword>
<dbReference type="EC" id="5.1.1.7" evidence="6 7"/>
<comment type="similarity">
    <text evidence="1 6">Belongs to the diaminopimelate epimerase family.</text>
</comment>
<dbReference type="FunFam" id="3.10.310.10:FF:000001">
    <property type="entry name" value="Diaminopimelate epimerase"/>
    <property type="match status" value="1"/>
</dbReference>
<accession>A0A7T4R1Z1</accession>
<reference evidence="8 9" key="1">
    <citation type="submission" date="2020-12" db="EMBL/GenBank/DDBJ databases">
        <authorList>
            <person name="Shan Y."/>
        </authorList>
    </citation>
    <scope>NUCLEOTIDE SEQUENCE [LARGE SCALE GENOMIC DNA]</scope>
    <source>
        <strain evidence="9">csc3.9</strain>
    </source>
</reference>
<evidence type="ECO:0000313" key="8">
    <source>
        <dbReference type="EMBL" id="QQD18940.1"/>
    </source>
</evidence>
<dbReference type="EMBL" id="CP066167">
    <property type="protein sequence ID" value="QQD18940.1"/>
    <property type="molecule type" value="Genomic_DNA"/>
</dbReference>
<organism evidence="8 9">
    <name type="scientific">Spongiibacter nanhainus</name>
    <dbReference type="NCBI Taxonomy" id="2794344"/>
    <lineage>
        <taxon>Bacteria</taxon>
        <taxon>Pseudomonadati</taxon>
        <taxon>Pseudomonadota</taxon>
        <taxon>Gammaproteobacteria</taxon>
        <taxon>Cellvibrionales</taxon>
        <taxon>Spongiibacteraceae</taxon>
        <taxon>Spongiibacter</taxon>
    </lineage>
</organism>
<dbReference type="GO" id="GO:0005829">
    <property type="term" value="C:cytosol"/>
    <property type="evidence" value="ECO:0007669"/>
    <property type="project" value="TreeGrafter"/>
</dbReference>
<dbReference type="Proteomes" id="UP000596063">
    <property type="component" value="Chromosome"/>
</dbReference>
<comment type="catalytic activity">
    <reaction evidence="6">
        <text>(2S,6S)-2,6-diaminopimelate = meso-2,6-diaminopimelate</text>
        <dbReference type="Rhea" id="RHEA:15393"/>
        <dbReference type="ChEBI" id="CHEBI:57609"/>
        <dbReference type="ChEBI" id="CHEBI:57791"/>
        <dbReference type="EC" id="5.1.1.7"/>
    </reaction>
</comment>
<feature type="site" description="Could be important to modulate the pK values of the two catalytic cysteine residues" evidence="6">
    <location>
        <position position="210"/>
    </location>
</feature>
<evidence type="ECO:0000256" key="3">
    <source>
        <dbReference type="ARBA" id="ARBA00022605"/>
    </source>
</evidence>
<dbReference type="GO" id="GO:0009089">
    <property type="term" value="P:lysine biosynthetic process via diaminopimelate"/>
    <property type="evidence" value="ECO:0007669"/>
    <property type="project" value="UniProtKB-UniRule"/>
</dbReference>
<keyword evidence="9" id="KW-1185">Reference proteome</keyword>
<feature type="binding site" evidence="6">
    <location>
        <position position="13"/>
    </location>
    <ligand>
        <name>substrate</name>
    </ligand>
</feature>
<evidence type="ECO:0000256" key="5">
    <source>
        <dbReference type="ARBA" id="ARBA00023235"/>
    </source>
</evidence>
<protein>
    <recommendedName>
        <fullName evidence="6 7">Diaminopimelate epimerase</fullName>
        <shortName evidence="6">DAP epimerase</shortName>
        <ecNumber evidence="6 7">5.1.1.7</ecNumber>
    </recommendedName>
    <alternativeName>
        <fullName evidence="6">PLP-independent amino acid racemase</fullName>
    </alternativeName>
</protein>
<feature type="binding site" evidence="6">
    <location>
        <position position="192"/>
    </location>
    <ligand>
        <name>substrate</name>
    </ligand>
</feature>
<dbReference type="SUPFAM" id="SSF54506">
    <property type="entry name" value="Diaminopimelate epimerase-like"/>
    <property type="match status" value="1"/>
</dbReference>
<dbReference type="PANTHER" id="PTHR31689:SF0">
    <property type="entry name" value="DIAMINOPIMELATE EPIMERASE"/>
    <property type="match status" value="1"/>
</dbReference>
<dbReference type="AlphaFoldDB" id="A0A7T4R1Z1"/>
<dbReference type="UniPathway" id="UPA00034">
    <property type="reaction ID" value="UER00025"/>
</dbReference>
<name>A0A7T4R1Z1_9GAMM</name>
<dbReference type="FunFam" id="3.10.310.10:FF:000004">
    <property type="entry name" value="Diaminopimelate epimerase"/>
    <property type="match status" value="1"/>
</dbReference>
<dbReference type="Pfam" id="PF01678">
    <property type="entry name" value="DAP_epimerase"/>
    <property type="match status" value="2"/>
</dbReference>
<dbReference type="HAMAP" id="MF_00197">
    <property type="entry name" value="DAP_epimerase"/>
    <property type="match status" value="1"/>
</dbReference>
<feature type="binding site" evidence="6">
    <location>
        <position position="46"/>
    </location>
    <ligand>
        <name>substrate</name>
    </ligand>
</feature>
<comment type="subunit">
    <text evidence="6">Homodimer.</text>
</comment>
<dbReference type="KEGG" id="snan:I6N98_03510"/>
<evidence type="ECO:0000256" key="2">
    <source>
        <dbReference type="ARBA" id="ARBA00022490"/>
    </source>
</evidence>
<feature type="active site" description="Proton acceptor" evidence="6">
    <location>
        <position position="219"/>
    </location>
</feature>
<dbReference type="NCBIfam" id="TIGR00652">
    <property type="entry name" value="DapF"/>
    <property type="match status" value="1"/>
</dbReference>
<feature type="site" description="Important for dimerization" evidence="6">
    <location>
        <position position="270"/>
    </location>
</feature>
<comment type="function">
    <text evidence="6">Catalyzes the stereoinversion of LL-2,6-diaminopimelate (L,L-DAP) to meso-diaminopimelate (meso-DAP), a precursor of L-lysine and an essential component of the bacterial peptidoglycan.</text>
</comment>
<evidence type="ECO:0000256" key="6">
    <source>
        <dbReference type="HAMAP-Rule" id="MF_00197"/>
    </source>
</evidence>
<proteinExistence type="inferred from homology"/>
<sequence length="276" mass="30382">MQLRFTKMHGLGNDFVVIDLITQRFKLKPHHIRKIADRHFGIGCDQVLAVEIPTQPDVDFRYRIYNAEGSEVEQCGNGARCFARFVRDKRLTGKQQIKVETLGGIIQLEVANNREVRVDMGEPQLDPKRIPFTADQQAADYALDVAGEQWQVGAVSMGNPHVVLTVDNVDSAPVERLGPIIESHPRFPQRVNVGFMQVVDRDHVRLRVFERGVGETLACGTGACAAAVSGVVQGRLDDTVTVDLPGGSLRIHWPGAGQPVIMTGPATTVFEGQIQL</sequence>
<dbReference type="PANTHER" id="PTHR31689">
    <property type="entry name" value="DIAMINOPIMELATE EPIMERASE, CHLOROPLASTIC"/>
    <property type="match status" value="1"/>
</dbReference>
<feature type="active site" description="Proton donor" evidence="6">
    <location>
        <position position="75"/>
    </location>
</feature>
<evidence type="ECO:0000256" key="7">
    <source>
        <dbReference type="NCBIfam" id="TIGR00652"/>
    </source>
</evidence>
<feature type="binding site" evidence="6">
    <location>
        <position position="66"/>
    </location>
    <ligand>
        <name>substrate</name>
    </ligand>
</feature>
<evidence type="ECO:0000313" key="9">
    <source>
        <dbReference type="Proteomes" id="UP000596063"/>
    </source>
</evidence>
<evidence type="ECO:0000256" key="4">
    <source>
        <dbReference type="ARBA" id="ARBA00023154"/>
    </source>
</evidence>
<evidence type="ECO:0000256" key="1">
    <source>
        <dbReference type="ARBA" id="ARBA00010219"/>
    </source>
</evidence>
<comment type="pathway">
    <text evidence="6">Amino-acid biosynthesis; L-lysine biosynthesis via DAP pathway; DL-2,6-diaminopimelate from LL-2,6-diaminopimelate: step 1/1.</text>
</comment>
<feature type="binding site" evidence="6">
    <location>
        <begin position="210"/>
        <end position="211"/>
    </location>
    <ligand>
        <name>substrate</name>
    </ligand>
</feature>
<gene>
    <name evidence="6 8" type="primary">dapF</name>
    <name evidence="8" type="ORF">I6N98_03510</name>
</gene>
<dbReference type="RefSeq" id="WP_198570426.1">
    <property type="nucleotide sequence ID" value="NZ_CP066167.1"/>
</dbReference>
<feature type="binding site" evidence="6">
    <location>
        <begin position="76"/>
        <end position="77"/>
    </location>
    <ligand>
        <name>substrate</name>
    </ligand>
</feature>
<dbReference type="InterPro" id="IPR001653">
    <property type="entry name" value="DAP_epimerase_DapF"/>
</dbReference>
<keyword evidence="3 6" id="KW-0028">Amino-acid biosynthesis</keyword>
<dbReference type="Gene3D" id="3.10.310.10">
    <property type="entry name" value="Diaminopimelate Epimerase, Chain A, domain 1"/>
    <property type="match status" value="2"/>
</dbReference>
<comment type="subcellular location">
    <subcellularLocation>
        <location evidence="6">Cytoplasm</location>
    </subcellularLocation>
</comment>
<keyword evidence="4 6" id="KW-0457">Lysine biosynthesis</keyword>
<keyword evidence="2 6" id="KW-0963">Cytoplasm</keyword>
<feature type="binding site" evidence="6">
    <location>
        <position position="159"/>
    </location>
    <ligand>
        <name>substrate</name>
    </ligand>
</feature>
<dbReference type="GO" id="GO:0008837">
    <property type="term" value="F:diaminopimelate epimerase activity"/>
    <property type="evidence" value="ECO:0007669"/>
    <property type="project" value="UniProtKB-UniRule"/>
</dbReference>
<feature type="site" description="Could be important to modulate the pK values of the two catalytic cysteine residues" evidence="6">
    <location>
        <position position="161"/>
    </location>
</feature>